<accession>A0ABQ9EJZ0</accession>
<dbReference type="EMBL" id="JARBDR010000903">
    <property type="protein sequence ID" value="KAJ8303897.1"/>
    <property type="molecule type" value="Genomic_DNA"/>
</dbReference>
<evidence type="ECO:0000313" key="2">
    <source>
        <dbReference type="Proteomes" id="UP001217089"/>
    </source>
</evidence>
<protein>
    <submittedName>
        <fullName evidence="1">Uncharacterized protein</fullName>
    </submittedName>
</protein>
<sequence>MLANLLKEIHCKTMSLEAKWLNYSLSIVPMKDINRTLLKSQCNCPTNHKKEKNISVVPGSKLFREKVDHYHKSK</sequence>
<reference evidence="1 2" key="1">
    <citation type="submission" date="2022-12" db="EMBL/GenBank/DDBJ databases">
        <title>Chromosome-level genome of Tegillarca granosa.</title>
        <authorList>
            <person name="Kim J."/>
        </authorList>
    </citation>
    <scope>NUCLEOTIDE SEQUENCE [LARGE SCALE GENOMIC DNA]</scope>
    <source>
        <strain evidence="1">Teg-2019</strain>
        <tissue evidence="1">Adductor muscle</tissue>
    </source>
</reference>
<proteinExistence type="predicted"/>
<keyword evidence="2" id="KW-1185">Reference proteome</keyword>
<comment type="caution">
    <text evidence="1">The sequence shown here is derived from an EMBL/GenBank/DDBJ whole genome shotgun (WGS) entry which is preliminary data.</text>
</comment>
<organism evidence="1 2">
    <name type="scientific">Tegillarca granosa</name>
    <name type="common">Malaysian cockle</name>
    <name type="synonym">Anadara granosa</name>
    <dbReference type="NCBI Taxonomy" id="220873"/>
    <lineage>
        <taxon>Eukaryota</taxon>
        <taxon>Metazoa</taxon>
        <taxon>Spiralia</taxon>
        <taxon>Lophotrochozoa</taxon>
        <taxon>Mollusca</taxon>
        <taxon>Bivalvia</taxon>
        <taxon>Autobranchia</taxon>
        <taxon>Pteriomorphia</taxon>
        <taxon>Arcoida</taxon>
        <taxon>Arcoidea</taxon>
        <taxon>Arcidae</taxon>
        <taxon>Tegillarca</taxon>
    </lineage>
</organism>
<evidence type="ECO:0000313" key="1">
    <source>
        <dbReference type="EMBL" id="KAJ8303897.1"/>
    </source>
</evidence>
<gene>
    <name evidence="1" type="ORF">KUTeg_017480</name>
</gene>
<name>A0ABQ9EJZ0_TEGGR</name>
<dbReference type="Proteomes" id="UP001217089">
    <property type="component" value="Unassembled WGS sequence"/>
</dbReference>